<dbReference type="Gene3D" id="3.10.10.10">
    <property type="entry name" value="HIV Type 1 Reverse Transcriptase, subunit A, domain 1"/>
    <property type="match status" value="1"/>
</dbReference>
<evidence type="ECO:0000256" key="1">
    <source>
        <dbReference type="SAM" id="MobiDB-lite"/>
    </source>
</evidence>
<dbReference type="Proteomes" id="UP000035680">
    <property type="component" value="Unassembled WGS sequence"/>
</dbReference>
<proteinExistence type="predicted"/>
<feature type="region of interest" description="Disordered" evidence="1">
    <location>
        <begin position="1"/>
        <end position="31"/>
    </location>
</feature>
<accession>A0A0K0FPM6</accession>
<dbReference type="SUPFAM" id="SSF56672">
    <property type="entry name" value="DNA/RNA polymerases"/>
    <property type="match status" value="1"/>
</dbReference>
<keyword evidence="2" id="KW-1185">Reference proteome</keyword>
<reference evidence="2" key="1">
    <citation type="submission" date="2014-07" db="EMBL/GenBank/DDBJ databases">
        <authorList>
            <person name="Martin A.A"/>
            <person name="De Silva N."/>
        </authorList>
    </citation>
    <scope>NUCLEOTIDE SEQUENCE</scope>
</reference>
<feature type="compositionally biased region" description="Basic and acidic residues" evidence="1">
    <location>
        <begin position="1"/>
        <end position="22"/>
    </location>
</feature>
<sequence>MYNERKHDNMNGNRKNDKRYQKPAEVFQPNARESGIKSQEIDKAKILQIPKTYQQSPTTRTVLMITNNALSVMVNGGAESPMLPISCLKNLEPFEYNIQSSNHMVKLVGETIILCLDYVKLKVLFLETMKKCELNFILLQEGEPSITNIIARQLRININEKVDEIMGDRQENLKMLNYFEECASLLHRVIIENEDIFNEVQVEPAVEIEIPLKEGFEPVIRQPYKLNQSQLEVLRKELNKQILLGHTYSVKNPIHCSPITITSDNRVCIDSRKQIVMTIETELELSSIRDIQLLLKSSSSNSNVISQIDLA</sequence>
<evidence type="ECO:0000313" key="2">
    <source>
        <dbReference type="Proteomes" id="UP000035680"/>
    </source>
</evidence>
<organism evidence="2 3">
    <name type="scientific">Strongyloides venezuelensis</name>
    <name type="common">Threadworm</name>
    <dbReference type="NCBI Taxonomy" id="75913"/>
    <lineage>
        <taxon>Eukaryota</taxon>
        <taxon>Metazoa</taxon>
        <taxon>Ecdysozoa</taxon>
        <taxon>Nematoda</taxon>
        <taxon>Chromadorea</taxon>
        <taxon>Rhabditida</taxon>
        <taxon>Tylenchina</taxon>
        <taxon>Panagrolaimomorpha</taxon>
        <taxon>Strongyloidoidea</taxon>
        <taxon>Strongyloididae</taxon>
        <taxon>Strongyloides</taxon>
    </lineage>
</organism>
<dbReference type="InterPro" id="IPR043502">
    <property type="entry name" value="DNA/RNA_pol_sf"/>
</dbReference>
<dbReference type="AlphaFoldDB" id="A0A0K0FPM6"/>
<dbReference type="WBParaSite" id="SVE_1108300.1">
    <property type="protein sequence ID" value="SVE_1108300.1"/>
    <property type="gene ID" value="SVE_1108300"/>
</dbReference>
<name>A0A0K0FPM6_STRVS</name>
<protein>
    <submittedName>
        <fullName evidence="3">Reverse transcriptase domain-containing protein</fullName>
    </submittedName>
</protein>
<evidence type="ECO:0000313" key="3">
    <source>
        <dbReference type="WBParaSite" id="SVE_1108300.1"/>
    </source>
</evidence>
<reference evidence="3" key="2">
    <citation type="submission" date="2015-08" db="UniProtKB">
        <authorList>
            <consortium name="WormBaseParasite"/>
        </authorList>
    </citation>
    <scope>IDENTIFICATION</scope>
</reference>